<dbReference type="PANTHER" id="PTHR45894">
    <property type="entry name" value="RNA-BINDING PROTEIN 8A"/>
    <property type="match status" value="1"/>
</dbReference>
<keyword evidence="4" id="KW-1185">Reference proteome</keyword>
<dbReference type="Pfam" id="PF00076">
    <property type="entry name" value="RRM_1"/>
    <property type="match status" value="1"/>
</dbReference>
<comment type="similarity">
    <text evidence="1">Belongs to the RBM8A family.</text>
</comment>
<protein>
    <submittedName>
        <fullName evidence="5">RRM domain-containing protein</fullName>
    </submittedName>
</protein>
<feature type="domain" description="RRM" evidence="3">
    <location>
        <begin position="12"/>
        <end position="83"/>
    </location>
</feature>
<dbReference type="AlphaFoldDB" id="A0A915D3M7"/>
<dbReference type="InterPro" id="IPR035979">
    <property type="entry name" value="RBD_domain_sf"/>
</dbReference>
<dbReference type="InterPro" id="IPR012677">
    <property type="entry name" value="Nucleotide-bd_a/b_plait_sf"/>
</dbReference>
<organism evidence="4 5">
    <name type="scientific">Ditylenchus dipsaci</name>
    <dbReference type="NCBI Taxonomy" id="166011"/>
    <lineage>
        <taxon>Eukaryota</taxon>
        <taxon>Metazoa</taxon>
        <taxon>Ecdysozoa</taxon>
        <taxon>Nematoda</taxon>
        <taxon>Chromadorea</taxon>
        <taxon>Rhabditida</taxon>
        <taxon>Tylenchina</taxon>
        <taxon>Tylenchomorpha</taxon>
        <taxon>Sphaerularioidea</taxon>
        <taxon>Anguinidae</taxon>
        <taxon>Anguininae</taxon>
        <taxon>Ditylenchus</taxon>
    </lineage>
</organism>
<evidence type="ECO:0000259" key="3">
    <source>
        <dbReference type="PROSITE" id="PS50102"/>
    </source>
</evidence>
<dbReference type="GO" id="GO:0006396">
    <property type="term" value="P:RNA processing"/>
    <property type="evidence" value="ECO:0007669"/>
    <property type="project" value="InterPro"/>
</dbReference>
<dbReference type="GO" id="GO:0005737">
    <property type="term" value="C:cytoplasm"/>
    <property type="evidence" value="ECO:0007669"/>
    <property type="project" value="InterPro"/>
</dbReference>
<dbReference type="SUPFAM" id="SSF54928">
    <property type="entry name" value="RNA-binding domain, RBD"/>
    <property type="match status" value="1"/>
</dbReference>
<sequence>MEEIGEKSVEGWIIFVSNIHEESQEDEVKDIFKEYGNIMNMHLNLDRRTGFIKGYAIVEYSNEQDASDAIKAGWCFVKGDGKR</sequence>
<dbReference type="GO" id="GO:0005634">
    <property type="term" value="C:nucleus"/>
    <property type="evidence" value="ECO:0007669"/>
    <property type="project" value="InterPro"/>
</dbReference>
<name>A0A915D3M7_9BILA</name>
<dbReference type="WBParaSite" id="jg15059">
    <property type="protein sequence ID" value="jg15059"/>
    <property type="gene ID" value="jg15059"/>
</dbReference>
<evidence type="ECO:0000313" key="4">
    <source>
        <dbReference type="Proteomes" id="UP000887574"/>
    </source>
</evidence>
<dbReference type="Proteomes" id="UP000887574">
    <property type="component" value="Unplaced"/>
</dbReference>
<proteinExistence type="inferred from homology"/>
<dbReference type="Gene3D" id="3.30.70.330">
    <property type="match status" value="1"/>
</dbReference>
<evidence type="ECO:0000256" key="1">
    <source>
        <dbReference type="ARBA" id="ARBA00007987"/>
    </source>
</evidence>
<accession>A0A915D3M7</accession>
<dbReference type="GO" id="GO:0003723">
    <property type="term" value="F:RNA binding"/>
    <property type="evidence" value="ECO:0007669"/>
    <property type="project" value="UniProtKB-UniRule"/>
</dbReference>
<evidence type="ECO:0000256" key="2">
    <source>
        <dbReference type="PROSITE-ProRule" id="PRU00176"/>
    </source>
</evidence>
<dbReference type="InterPro" id="IPR008111">
    <property type="entry name" value="RNA-bd_8"/>
</dbReference>
<evidence type="ECO:0000313" key="5">
    <source>
        <dbReference type="WBParaSite" id="jg15059"/>
    </source>
</evidence>
<dbReference type="PROSITE" id="PS50102">
    <property type="entry name" value="RRM"/>
    <property type="match status" value="1"/>
</dbReference>
<dbReference type="InterPro" id="IPR000504">
    <property type="entry name" value="RRM_dom"/>
</dbReference>
<keyword evidence="2" id="KW-0694">RNA-binding</keyword>
<dbReference type="SMART" id="SM00360">
    <property type="entry name" value="RRM"/>
    <property type="match status" value="1"/>
</dbReference>
<reference evidence="5" key="1">
    <citation type="submission" date="2022-11" db="UniProtKB">
        <authorList>
            <consortium name="WormBaseParasite"/>
        </authorList>
    </citation>
    <scope>IDENTIFICATION</scope>
</reference>